<keyword evidence="2" id="KW-1185">Reference proteome</keyword>
<protein>
    <submittedName>
        <fullName evidence="1">DUF484 family protein</fullName>
    </submittedName>
</protein>
<organism evidence="1 2">
    <name type="scientific">Spiribacter aquaticus</name>
    <dbReference type="NCBI Taxonomy" id="1935996"/>
    <lineage>
        <taxon>Bacteria</taxon>
        <taxon>Pseudomonadati</taxon>
        <taxon>Pseudomonadota</taxon>
        <taxon>Gammaproteobacteria</taxon>
        <taxon>Chromatiales</taxon>
        <taxon>Ectothiorhodospiraceae</taxon>
        <taxon>Spiribacter</taxon>
    </lineage>
</organism>
<comment type="caution">
    <text evidence="1">The sequence shown here is derived from an EMBL/GenBank/DDBJ whole genome shotgun (WGS) entry which is preliminary data.</text>
</comment>
<dbReference type="EMBL" id="VMKP01000001">
    <property type="protein sequence ID" value="TVO66326.1"/>
    <property type="molecule type" value="Genomic_DNA"/>
</dbReference>
<dbReference type="InterPro" id="IPR007435">
    <property type="entry name" value="DUF484"/>
</dbReference>
<dbReference type="RefSeq" id="WP_144346884.1">
    <property type="nucleotide sequence ID" value="NZ_VMKP01000001.1"/>
</dbReference>
<dbReference type="InterPro" id="IPR029016">
    <property type="entry name" value="GAF-like_dom_sf"/>
</dbReference>
<dbReference type="Proteomes" id="UP000316688">
    <property type="component" value="Unassembled WGS sequence"/>
</dbReference>
<dbReference type="AlphaFoldDB" id="A0A557RMH1"/>
<accession>A0A557RMH1</accession>
<dbReference type="Pfam" id="PF04340">
    <property type="entry name" value="DUF484"/>
    <property type="match status" value="1"/>
</dbReference>
<proteinExistence type="predicted"/>
<evidence type="ECO:0000313" key="2">
    <source>
        <dbReference type="Proteomes" id="UP000316688"/>
    </source>
</evidence>
<name>A0A557RMH1_9GAMM</name>
<reference evidence="1 2" key="1">
    <citation type="submission" date="2019-07" db="EMBL/GenBank/DDBJ databases">
        <title>Reclasification of Spiribacter aquaticus.</title>
        <authorList>
            <person name="Leon M.J."/>
            <person name="Sanchez-Porro C."/>
            <person name="Ventosa A."/>
        </authorList>
    </citation>
    <scope>NUCLEOTIDE SEQUENCE [LARGE SCALE GENOMIC DNA]</scope>
    <source>
        <strain evidence="1 2">SP30</strain>
    </source>
</reference>
<evidence type="ECO:0000313" key="1">
    <source>
        <dbReference type="EMBL" id="TVO66326.1"/>
    </source>
</evidence>
<sequence>MSGQTGESAMPAQPIDEAQVLDYLRADPGLLRRHPEVLKALDVPHESGAARSLIEYQVSILREENHALAERLDQLLQVARDNDRLVEQIHRFTLELLAADDLDGVLLAIRDGLRHDFRADVVQVLLIDDSLATASAPIIGTDDARALQLEAAFPGNQPVLGGLDAEHLALIFDPQTDGLGSVAVIPMDEPPIRGFIAIGSRDPHRYHAEQGTVFLGQLGALAARVLRRASAGD</sequence>
<dbReference type="PANTHER" id="PTHR38765:SF1">
    <property type="entry name" value="DUF484 DOMAIN-CONTAINING PROTEIN"/>
    <property type="match status" value="1"/>
</dbReference>
<dbReference type="Gene3D" id="3.30.450.40">
    <property type="match status" value="1"/>
</dbReference>
<gene>
    <name evidence="1" type="ORF">FPL11_01145</name>
</gene>
<dbReference type="PANTHER" id="PTHR38765">
    <property type="entry name" value="DUF484 DOMAIN-CONTAINING PROTEIN"/>
    <property type="match status" value="1"/>
</dbReference>